<dbReference type="EMBL" id="CP163445">
    <property type="protein sequence ID" value="XDQ79600.1"/>
    <property type="molecule type" value="Genomic_DNA"/>
</dbReference>
<evidence type="ECO:0000256" key="1">
    <source>
        <dbReference type="SAM" id="Coils"/>
    </source>
</evidence>
<dbReference type="AlphaFoldDB" id="A0AB39TK34"/>
<reference evidence="3" key="1">
    <citation type="submission" date="2024-07" db="EMBL/GenBank/DDBJ databases">
        <authorList>
            <person name="Yu S.T."/>
        </authorList>
    </citation>
    <scope>NUCLEOTIDE SEQUENCE</scope>
    <source>
        <strain evidence="3">Y1</strain>
    </source>
</reference>
<proteinExistence type="predicted"/>
<organism evidence="3">
    <name type="scientific">Streptomyces sp. Y1</name>
    <dbReference type="NCBI Taxonomy" id="3238634"/>
    <lineage>
        <taxon>Bacteria</taxon>
        <taxon>Bacillati</taxon>
        <taxon>Actinomycetota</taxon>
        <taxon>Actinomycetes</taxon>
        <taxon>Kitasatosporales</taxon>
        <taxon>Streptomycetaceae</taxon>
        <taxon>Streptomyces</taxon>
    </lineage>
</organism>
<keyword evidence="1" id="KW-0175">Coiled coil</keyword>
<feature type="coiled-coil region" evidence="1">
    <location>
        <begin position="59"/>
        <end position="107"/>
    </location>
</feature>
<evidence type="ECO:0000313" key="3">
    <source>
        <dbReference type="EMBL" id="XDQ79600.1"/>
    </source>
</evidence>
<evidence type="ECO:0008006" key="4">
    <source>
        <dbReference type="Google" id="ProtNLM"/>
    </source>
</evidence>
<feature type="region of interest" description="Disordered" evidence="2">
    <location>
        <begin position="333"/>
        <end position="378"/>
    </location>
</feature>
<evidence type="ECO:0000256" key="2">
    <source>
        <dbReference type="SAM" id="MobiDB-lite"/>
    </source>
</evidence>
<protein>
    <recommendedName>
        <fullName evidence="4">Secreted protein</fullName>
    </recommendedName>
</protein>
<name>A0AB39TK34_9ACTN</name>
<sequence length="378" mass="38772">MLLVAALAALLFSQDTVLVRSVGVAAVIATLGFALLLRQRDKTARAAAEVSAAQRLRAEERFEEQLAEAEYAAEVAEERATRFGRRLTAEKSRLAKAETETARLLRERAVMVAEQALKEAEAAQRALAASRPKYPASPAAFVRAGAVLRLLARRAAEREAQWARTAGAEVALRAPAPESRIAPAVPVAPAARVAPAVPAPAAPAPVAVPAPVAPTVPTPAQAPVAEAPEGLAPVPPAPVRPALTATVGQLGGPANTAASTVPAKAVLAPVERQRPRPAQAGQGRGQGFSFFGRTPGAAVRAAAPVPAVGSVAELGERADLADVVGDEAVAAKAKAEAAGRPVAAPEPDGRPAGVPEVVDLTPEDETELIQLPELRASR</sequence>
<dbReference type="RefSeq" id="WP_052706269.1">
    <property type="nucleotide sequence ID" value="NZ_CP163445.1"/>
</dbReference>
<gene>
    <name evidence="3" type="ORF">AB2U05_14585</name>
</gene>
<feature type="compositionally biased region" description="Low complexity" evidence="2">
    <location>
        <begin position="333"/>
        <end position="345"/>
    </location>
</feature>
<accession>A0AB39TK34</accession>